<evidence type="ECO:0000256" key="2">
    <source>
        <dbReference type="ARBA" id="ARBA00022670"/>
    </source>
</evidence>
<organism evidence="7 8">
    <name type="scientific">Paenibacillus albiflavus</name>
    <dbReference type="NCBI Taxonomy" id="2545760"/>
    <lineage>
        <taxon>Bacteria</taxon>
        <taxon>Bacillati</taxon>
        <taxon>Bacillota</taxon>
        <taxon>Bacilli</taxon>
        <taxon>Bacillales</taxon>
        <taxon>Paenibacillaceae</taxon>
        <taxon>Paenibacillus</taxon>
    </lineage>
</organism>
<keyword evidence="2" id="KW-0645">Protease</keyword>
<dbReference type="Pfam" id="PF00877">
    <property type="entry name" value="NLPC_P60"/>
    <property type="match status" value="1"/>
</dbReference>
<dbReference type="EMBL" id="SKFG01000004">
    <property type="protein sequence ID" value="TCZ78922.1"/>
    <property type="molecule type" value="Genomic_DNA"/>
</dbReference>
<evidence type="ECO:0000313" key="7">
    <source>
        <dbReference type="EMBL" id="TCZ78922.1"/>
    </source>
</evidence>
<dbReference type="SUPFAM" id="SSF54001">
    <property type="entry name" value="Cysteine proteinases"/>
    <property type="match status" value="1"/>
</dbReference>
<dbReference type="Gene3D" id="3.90.1720.10">
    <property type="entry name" value="endopeptidase domain like (from Nostoc punctiforme)"/>
    <property type="match status" value="1"/>
</dbReference>
<evidence type="ECO:0000313" key="8">
    <source>
        <dbReference type="Proteomes" id="UP000295418"/>
    </source>
</evidence>
<dbReference type="OrthoDB" id="9813118at2"/>
<keyword evidence="8" id="KW-1185">Reference proteome</keyword>
<evidence type="ECO:0000256" key="1">
    <source>
        <dbReference type="ARBA" id="ARBA00007074"/>
    </source>
</evidence>
<feature type="domain" description="NlpC/P60" evidence="6">
    <location>
        <begin position="21"/>
        <end position="152"/>
    </location>
</feature>
<keyword evidence="5" id="KW-0732">Signal</keyword>
<feature type="signal peptide" evidence="5">
    <location>
        <begin position="1"/>
        <end position="24"/>
    </location>
</feature>
<dbReference type="InterPro" id="IPR051202">
    <property type="entry name" value="Peptidase_C40"/>
</dbReference>
<evidence type="ECO:0000256" key="4">
    <source>
        <dbReference type="ARBA" id="ARBA00022807"/>
    </source>
</evidence>
<dbReference type="PANTHER" id="PTHR47053:SF1">
    <property type="entry name" value="MUREIN DD-ENDOPEPTIDASE MEPH-RELATED"/>
    <property type="match status" value="1"/>
</dbReference>
<dbReference type="RefSeq" id="WP_132417373.1">
    <property type="nucleotide sequence ID" value="NZ_SKFG01000004.1"/>
</dbReference>
<name>A0A4V6P6D5_9BACL</name>
<dbReference type="PANTHER" id="PTHR47053">
    <property type="entry name" value="MUREIN DD-ENDOPEPTIDASE MEPH-RELATED"/>
    <property type="match status" value="1"/>
</dbReference>
<gene>
    <name evidence="7" type="ORF">E0485_07620</name>
</gene>
<comment type="caution">
    <text evidence="7">The sequence shown here is derived from an EMBL/GenBank/DDBJ whole genome shotgun (WGS) entry which is preliminary data.</text>
</comment>
<evidence type="ECO:0000256" key="5">
    <source>
        <dbReference type="SAM" id="SignalP"/>
    </source>
</evidence>
<dbReference type="Proteomes" id="UP000295418">
    <property type="component" value="Unassembled WGS sequence"/>
</dbReference>
<comment type="similarity">
    <text evidence="1">Belongs to the peptidase C40 family.</text>
</comment>
<keyword evidence="3" id="KW-0378">Hydrolase</keyword>
<dbReference type="GO" id="GO:0006508">
    <property type="term" value="P:proteolysis"/>
    <property type="evidence" value="ECO:0007669"/>
    <property type="project" value="UniProtKB-KW"/>
</dbReference>
<feature type="chain" id="PRO_5020919787" evidence="5">
    <location>
        <begin position="25"/>
        <end position="182"/>
    </location>
</feature>
<dbReference type="InterPro" id="IPR000064">
    <property type="entry name" value="NLP_P60_dom"/>
</dbReference>
<dbReference type="GO" id="GO:0008234">
    <property type="term" value="F:cysteine-type peptidase activity"/>
    <property type="evidence" value="ECO:0007669"/>
    <property type="project" value="UniProtKB-KW"/>
</dbReference>
<evidence type="ECO:0000256" key="3">
    <source>
        <dbReference type="ARBA" id="ARBA00022801"/>
    </source>
</evidence>
<dbReference type="InterPro" id="IPR038765">
    <property type="entry name" value="Papain-like_cys_pep_sf"/>
</dbReference>
<evidence type="ECO:0000259" key="6">
    <source>
        <dbReference type="PROSITE" id="PS51935"/>
    </source>
</evidence>
<protein>
    <submittedName>
        <fullName evidence="7">NlpC/P60 family protein</fullName>
    </submittedName>
</protein>
<accession>A0A4V6P6D5</accession>
<reference evidence="7 8" key="1">
    <citation type="submission" date="2019-03" db="EMBL/GenBank/DDBJ databases">
        <authorList>
            <person name="Kim M.K.M."/>
        </authorList>
    </citation>
    <scope>NUCLEOTIDE SEQUENCE [LARGE SCALE GENOMIC DNA]</scope>
    <source>
        <strain evidence="7 8">18JY21-1</strain>
    </source>
</reference>
<dbReference type="PROSITE" id="PS51935">
    <property type="entry name" value="NLPC_P60"/>
    <property type="match status" value="1"/>
</dbReference>
<keyword evidence="4" id="KW-0788">Thiol protease</keyword>
<proteinExistence type="inferred from homology"/>
<sequence>MKKLVTMLFSLVLVFSFGTGSVFASTTLEKTVDDLLGTKYTAGGNNPDTGFDCSGFTSYVFKQFGIKLSRPSSDQSNDGTKVKKANLRPGDLVFFDTNGKNNGAISHVGIYLGDDVFVHAASGSKNKAGKVMKNKLSETYYANSYVTAARVLTEEEFKKIASELEKEAEAEAVQQPKEDSVG</sequence>
<dbReference type="AlphaFoldDB" id="A0A4V6P6D5"/>